<protein>
    <submittedName>
        <fullName evidence="1">Uncharacterized protein</fullName>
    </submittedName>
</protein>
<evidence type="ECO:0000313" key="1">
    <source>
        <dbReference type="EMBL" id="MBX55736.1"/>
    </source>
</evidence>
<name>A0A2P2PLW1_RHIMU</name>
<reference evidence="1" key="1">
    <citation type="submission" date="2018-02" db="EMBL/GenBank/DDBJ databases">
        <title>Rhizophora mucronata_Transcriptome.</title>
        <authorList>
            <person name="Meera S.P."/>
            <person name="Sreeshan A."/>
            <person name="Augustine A."/>
        </authorList>
    </citation>
    <scope>NUCLEOTIDE SEQUENCE</scope>
    <source>
        <tissue evidence="1">Leaf</tissue>
    </source>
</reference>
<sequence length="24" mass="3118">MIIIPRKRNNHYRQRMRGMNKQYI</sequence>
<accession>A0A2P2PLW1</accession>
<dbReference type="EMBL" id="GGEC01075252">
    <property type="protein sequence ID" value="MBX55736.1"/>
    <property type="molecule type" value="Transcribed_RNA"/>
</dbReference>
<dbReference type="AlphaFoldDB" id="A0A2P2PLW1"/>
<organism evidence="1">
    <name type="scientific">Rhizophora mucronata</name>
    <name type="common">Asiatic mangrove</name>
    <dbReference type="NCBI Taxonomy" id="61149"/>
    <lineage>
        <taxon>Eukaryota</taxon>
        <taxon>Viridiplantae</taxon>
        <taxon>Streptophyta</taxon>
        <taxon>Embryophyta</taxon>
        <taxon>Tracheophyta</taxon>
        <taxon>Spermatophyta</taxon>
        <taxon>Magnoliopsida</taxon>
        <taxon>eudicotyledons</taxon>
        <taxon>Gunneridae</taxon>
        <taxon>Pentapetalae</taxon>
        <taxon>rosids</taxon>
        <taxon>fabids</taxon>
        <taxon>Malpighiales</taxon>
        <taxon>Rhizophoraceae</taxon>
        <taxon>Rhizophora</taxon>
    </lineage>
</organism>
<proteinExistence type="predicted"/>